<evidence type="ECO:0000256" key="4">
    <source>
        <dbReference type="ARBA" id="ARBA00022989"/>
    </source>
</evidence>
<feature type="transmembrane region" description="Helical" evidence="6">
    <location>
        <begin position="54"/>
        <end position="72"/>
    </location>
</feature>
<evidence type="ECO:0000256" key="2">
    <source>
        <dbReference type="ARBA" id="ARBA00009773"/>
    </source>
</evidence>
<feature type="transmembrane region" description="Helical" evidence="6">
    <location>
        <begin position="79"/>
        <end position="100"/>
    </location>
</feature>
<evidence type="ECO:0000313" key="8">
    <source>
        <dbReference type="Proteomes" id="UP000006765"/>
    </source>
</evidence>
<evidence type="ECO:0000256" key="5">
    <source>
        <dbReference type="ARBA" id="ARBA00023136"/>
    </source>
</evidence>
<dbReference type="GO" id="GO:0016020">
    <property type="term" value="C:membrane"/>
    <property type="evidence" value="ECO:0007669"/>
    <property type="project" value="UniProtKB-SubCell"/>
</dbReference>
<dbReference type="Proteomes" id="UP000006765">
    <property type="component" value="Unassembled WGS sequence"/>
</dbReference>
<name>K2GNM3_9RHOB</name>
<keyword evidence="3 6" id="KW-0812">Transmembrane</keyword>
<dbReference type="STRING" id="1231392.OCGS_1762"/>
<dbReference type="eggNOG" id="COG0628">
    <property type="taxonomic scope" value="Bacteria"/>
</dbReference>
<evidence type="ECO:0000256" key="1">
    <source>
        <dbReference type="ARBA" id="ARBA00004141"/>
    </source>
</evidence>
<protein>
    <recommendedName>
        <fullName evidence="9">AI-2E family transporter</fullName>
    </recommendedName>
</protein>
<dbReference type="PANTHER" id="PTHR21716">
    <property type="entry name" value="TRANSMEMBRANE PROTEIN"/>
    <property type="match status" value="1"/>
</dbReference>
<proteinExistence type="inferred from homology"/>
<comment type="similarity">
    <text evidence="2">Belongs to the autoinducer-2 exporter (AI-2E) (TC 2.A.86) family.</text>
</comment>
<dbReference type="AlphaFoldDB" id="K2GNM3"/>
<feature type="transmembrane region" description="Helical" evidence="6">
    <location>
        <begin position="321"/>
        <end position="347"/>
    </location>
</feature>
<evidence type="ECO:0000256" key="3">
    <source>
        <dbReference type="ARBA" id="ARBA00022692"/>
    </source>
</evidence>
<dbReference type="PATRIC" id="fig|1231392.3.peg.1772"/>
<dbReference type="Pfam" id="PF01594">
    <property type="entry name" value="AI-2E_transport"/>
    <property type="match status" value="1"/>
</dbReference>
<feature type="transmembrane region" description="Helical" evidence="6">
    <location>
        <begin position="31"/>
        <end position="48"/>
    </location>
</feature>
<evidence type="ECO:0000313" key="7">
    <source>
        <dbReference type="EMBL" id="EKE44246.1"/>
    </source>
</evidence>
<dbReference type="RefSeq" id="WP_007426914.1">
    <property type="nucleotide sequence ID" value="NZ_AMGO01000036.1"/>
</dbReference>
<dbReference type="GO" id="GO:0055085">
    <property type="term" value="P:transmembrane transport"/>
    <property type="evidence" value="ECO:0007669"/>
    <property type="project" value="TreeGrafter"/>
</dbReference>
<feature type="transmembrane region" description="Helical" evidence="6">
    <location>
        <begin position="171"/>
        <end position="194"/>
    </location>
</feature>
<evidence type="ECO:0008006" key="9">
    <source>
        <dbReference type="Google" id="ProtNLM"/>
    </source>
</evidence>
<keyword evidence="5 6" id="KW-0472">Membrane</keyword>
<comment type="subcellular location">
    <subcellularLocation>
        <location evidence="1">Membrane</location>
        <topology evidence="1">Multi-pass membrane protein</topology>
    </subcellularLocation>
</comment>
<organism evidence="7 8">
    <name type="scientific">Oceaniovalibus guishaninsula JLT2003</name>
    <dbReference type="NCBI Taxonomy" id="1231392"/>
    <lineage>
        <taxon>Bacteria</taxon>
        <taxon>Pseudomonadati</taxon>
        <taxon>Pseudomonadota</taxon>
        <taxon>Alphaproteobacteria</taxon>
        <taxon>Rhodobacterales</taxon>
        <taxon>Roseobacteraceae</taxon>
        <taxon>Oceaniovalibus</taxon>
    </lineage>
</organism>
<evidence type="ECO:0000256" key="6">
    <source>
        <dbReference type="SAM" id="Phobius"/>
    </source>
</evidence>
<feature type="transmembrane region" description="Helical" evidence="6">
    <location>
        <begin position="223"/>
        <end position="245"/>
    </location>
</feature>
<feature type="transmembrane region" description="Helical" evidence="6">
    <location>
        <begin position="251"/>
        <end position="281"/>
    </location>
</feature>
<dbReference type="InterPro" id="IPR002549">
    <property type="entry name" value="AI-2E-like"/>
</dbReference>
<keyword evidence="4 6" id="KW-1133">Transmembrane helix</keyword>
<accession>K2GNM3</accession>
<reference evidence="7 8" key="1">
    <citation type="journal article" date="2012" name="J. Bacteriol.">
        <title>Draft Genome Sequence of Oceaniovalibus guishaninsula JLT2003T.</title>
        <authorList>
            <person name="Tang K."/>
            <person name="Liu K."/>
            <person name="Jiao N."/>
        </authorList>
    </citation>
    <scope>NUCLEOTIDE SEQUENCE [LARGE SCALE GENOMIC DNA]</scope>
    <source>
        <strain evidence="7 8">JLT2003</strain>
    </source>
</reference>
<dbReference type="EMBL" id="AMGO01000036">
    <property type="protein sequence ID" value="EKE44246.1"/>
    <property type="molecule type" value="Genomic_DNA"/>
</dbReference>
<keyword evidence="8" id="KW-1185">Reference proteome</keyword>
<gene>
    <name evidence="7" type="ORF">OCGS_1762</name>
</gene>
<dbReference type="PANTHER" id="PTHR21716:SF16">
    <property type="entry name" value="BLL1467 PROTEIN"/>
    <property type="match status" value="1"/>
</dbReference>
<sequence>MKAEAGEAATGTPQLRPAADIAREVRRVRRLLVATLLLGLVITCFFAKDVLLPIILGTMLALTLSPVVRGAGRIGIPAPLTAAGLIVSLATALAFGGYAMSGPVSNWIAEAPEMGDVLRQKLEGIFRSVEKVREASEEVGEIAEQTGGGVQKVAIQQPGILSSAVSNAASIGTTVAVALVLALFLLASGEMFYVKLVETFPKMSEKKRALRIVYGVEKAISRYLLTITAINAGLGIVIGTLMTLIGLPNGYIWGFVAFILNFLPFLGAVAGTLLVGAYAILSFDQLSQAALAPALYLTATAVEGQIVTPTILGRRLEMNTVSVFITVVFWGWMWGIAGALMAVPFLVIVKVICDNVEGWQTLGNFLGSSRIEVDTGPAEEPEGKAAATP</sequence>
<comment type="caution">
    <text evidence="7">The sequence shown here is derived from an EMBL/GenBank/DDBJ whole genome shotgun (WGS) entry which is preliminary data.</text>
</comment>
<dbReference type="OrthoDB" id="9799225at2"/>